<dbReference type="Gene3D" id="2.130.10.10">
    <property type="entry name" value="YVTN repeat-like/Quinoprotein amine dehydrogenase"/>
    <property type="match status" value="2"/>
</dbReference>
<dbReference type="EMBL" id="CADCWE010000081">
    <property type="protein sequence ID" value="CAA9534682.1"/>
    <property type="molecule type" value="Genomic_DNA"/>
</dbReference>
<reference evidence="1" key="1">
    <citation type="submission" date="2020-02" db="EMBL/GenBank/DDBJ databases">
        <authorList>
            <person name="Meier V. D."/>
        </authorList>
    </citation>
    <scope>NUCLEOTIDE SEQUENCE</scope>
    <source>
        <strain evidence="1">AVDCRST_MAG73</strain>
    </source>
</reference>
<gene>
    <name evidence="1" type="ORF">AVDCRST_MAG73-1264</name>
</gene>
<name>A0A6J4TZU2_9BACT</name>
<accession>A0A6J4TZU2</accession>
<sequence>MTHAPTRPDAAGRRTPPPRAIAAVLVAFAATLLGAVPTHGRDAATPSATVATPSASPTLTIGGDRIVRLVSDPSATGPLAVIGGRGLYRSGDGGATWHTAGPVPPAPEVVAAGDDAERLMAGGDAVCADEPTAEPLWGSTDGGATWDEIGGSAGIAPLATWAGAGVALGVACDGLRFSADAGLTWTAGDALGGEVVVTSVAVPDAARPAAVLALTGGRGSGVLRAVDLTDPAAPVLRPPARTFWGTGQIAALGPCRLLGLATGVAVSGDQSVTWTSSRVGIETATVSVDPNLAPIPAAELERGFGITAVAFGDDCARQFLGTGRGLFASADGGATWDPVAGADASVRALAVGTDRVLVETGDGVVVLPIAT</sequence>
<organism evidence="1">
    <name type="scientific">uncultured Thermomicrobiales bacterium</name>
    <dbReference type="NCBI Taxonomy" id="1645740"/>
    <lineage>
        <taxon>Bacteria</taxon>
        <taxon>Pseudomonadati</taxon>
        <taxon>Thermomicrobiota</taxon>
        <taxon>Thermomicrobia</taxon>
        <taxon>Thermomicrobiales</taxon>
        <taxon>environmental samples</taxon>
    </lineage>
</organism>
<dbReference type="SUPFAM" id="SSF110296">
    <property type="entry name" value="Oligoxyloglucan reducing end-specific cellobiohydrolase"/>
    <property type="match status" value="1"/>
</dbReference>
<protein>
    <submittedName>
        <fullName evidence="1">GH74</fullName>
    </submittedName>
</protein>
<proteinExistence type="predicted"/>
<dbReference type="InterPro" id="IPR015943">
    <property type="entry name" value="WD40/YVTN_repeat-like_dom_sf"/>
</dbReference>
<dbReference type="CDD" id="cd15482">
    <property type="entry name" value="Sialidase_non-viral"/>
    <property type="match status" value="1"/>
</dbReference>
<dbReference type="AlphaFoldDB" id="A0A6J4TZU2"/>
<evidence type="ECO:0000313" key="1">
    <source>
        <dbReference type="EMBL" id="CAA9534682.1"/>
    </source>
</evidence>